<comment type="caution">
    <text evidence="3">The sequence shown here is derived from an EMBL/GenBank/DDBJ whole genome shotgun (WGS) entry which is preliminary data.</text>
</comment>
<feature type="compositionally biased region" description="Low complexity" evidence="2">
    <location>
        <begin position="88"/>
        <end position="100"/>
    </location>
</feature>
<dbReference type="EMBL" id="JAESWA010000023">
    <property type="protein sequence ID" value="MBL4933068.1"/>
    <property type="molecule type" value="Genomic_DNA"/>
</dbReference>
<gene>
    <name evidence="3" type="ORF">JK634_14740</name>
</gene>
<dbReference type="InterPro" id="IPR025577">
    <property type="entry name" value="FlxA"/>
</dbReference>
<evidence type="ECO:0000256" key="2">
    <source>
        <dbReference type="SAM" id="MobiDB-lite"/>
    </source>
</evidence>
<dbReference type="RefSeq" id="WP_202768440.1">
    <property type="nucleotide sequence ID" value="NZ_JAESWA010000023.1"/>
</dbReference>
<reference evidence="3" key="1">
    <citation type="submission" date="2021-01" db="EMBL/GenBank/DDBJ databases">
        <title>Genome public.</title>
        <authorList>
            <person name="Liu C."/>
            <person name="Sun Q."/>
        </authorList>
    </citation>
    <scope>NUCLEOTIDE SEQUENCE</scope>
    <source>
        <strain evidence="3">YIM B02565</strain>
    </source>
</reference>
<dbReference type="AlphaFoldDB" id="A0A937FH55"/>
<evidence type="ECO:0000313" key="4">
    <source>
        <dbReference type="Proteomes" id="UP000623681"/>
    </source>
</evidence>
<evidence type="ECO:0000313" key="3">
    <source>
        <dbReference type="EMBL" id="MBL4933068.1"/>
    </source>
</evidence>
<accession>A0A937FH55</accession>
<protein>
    <submittedName>
        <fullName evidence="3">FlxA-like family protein</fullName>
    </submittedName>
</protein>
<feature type="coiled-coil region" evidence="1">
    <location>
        <begin position="16"/>
        <end position="74"/>
    </location>
</feature>
<evidence type="ECO:0000256" key="1">
    <source>
        <dbReference type="SAM" id="Coils"/>
    </source>
</evidence>
<dbReference type="Pfam" id="PF14282">
    <property type="entry name" value="FlxA"/>
    <property type="match status" value="1"/>
</dbReference>
<proteinExistence type="predicted"/>
<dbReference type="Proteomes" id="UP000623681">
    <property type="component" value="Unassembled WGS sequence"/>
</dbReference>
<keyword evidence="4" id="KW-1185">Reference proteome</keyword>
<name>A0A937FH55_9CLOT</name>
<keyword evidence="1" id="KW-0175">Coiled coil</keyword>
<organism evidence="3 4">
    <name type="scientific">Clostridium paridis</name>
    <dbReference type="NCBI Taxonomy" id="2803863"/>
    <lineage>
        <taxon>Bacteria</taxon>
        <taxon>Bacillati</taxon>
        <taxon>Bacillota</taxon>
        <taxon>Clostridia</taxon>
        <taxon>Eubacteriales</taxon>
        <taxon>Clostridiaceae</taxon>
        <taxon>Clostridium</taxon>
    </lineage>
</organism>
<sequence length="209" mass="24153">MNITAISSSTSVTTSYTKDNNEIDILEKQKMKLQEQLKNLNDSKIDESTKRERRKMLENQIEQIDTEIQSVQSERLKDNLKSNKESQNKNTSTSKSSSSSIYGESDLFQLNTTYSKEQIINKTKKDFNGKERVLKIEIKLDEGRGAATERKEAELNEIDKKDKALDKKLSKVHMENKDKKEDNINSSIENNKEVQKEEEIIYKKIDAIV</sequence>
<feature type="region of interest" description="Disordered" evidence="2">
    <location>
        <begin position="79"/>
        <end position="101"/>
    </location>
</feature>